<evidence type="ECO:0000313" key="3">
    <source>
        <dbReference type="EMBL" id="TEB25734.1"/>
    </source>
</evidence>
<keyword evidence="2" id="KW-0472">Membrane</keyword>
<evidence type="ECO:0008006" key="5">
    <source>
        <dbReference type="Google" id="ProtNLM"/>
    </source>
</evidence>
<reference evidence="3 4" key="1">
    <citation type="journal article" date="2019" name="Nat. Ecol. Evol.">
        <title>Megaphylogeny resolves global patterns of mushroom evolution.</title>
        <authorList>
            <person name="Varga T."/>
            <person name="Krizsan K."/>
            <person name="Foldi C."/>
            <person name="Dima B."/>
            <person name="Sanchez-Garcia M."/>
            <person name="Sanchez-Ramirez S."/>
            <person name="Szollosi G.J."/>
            <person name="Szarkandi J.G."/>
            <person name="Papp V."/>
            <person name="Albert L."/>
            <person name="Andreopoulos W."/>
            <person name="Angelini C."/>
            <person name="Antonin V."/>
            <person name="Barry K.W."/>
            <person name="Bougher N.L."/>
            <person name="Buchanan P."/>
            <person name="Buyck B."/>
            <person name="Bense V."/>
            <person name="Catcheside P."/>
            <person name="Chovatia M."/>
            <person name="Cooper J."/>
            <person name="Damon W."/>
            <person name="Desjardin D."/>
            <person name="Finy P."/>
            <person name="Geml J."/>
            <person name="Haridas S."/>
            <person name="Hughes K."/>
            <person name="Justo A."/>
            <person name="Karasinski D."/>
            <person name="Kautmanova I."/>
            <person name="Kiss B."/>
            <person name="Kocsube S."/>
            <person name="Kotiranta H."/>
            <person name="LaButti K.M."/>
            <person name="Lechner B.E."/>
            <person name="Liimatainen K."/>
            <person name="Lipzen A."/>
            <person name="Lukacs Z."/>
            <person name="Mihaltcheva S."/>
            <person name="Morgado L.N."/>
            <person name="Niskanen T."/>
            <person name="Noordeloos M.E."/>
            <person name="Ohm R.A."/>
            <person name="Ortiz-Santana B."/>
            <person name="Ovrebo C."/>
            <person name="Racz N."/>
            <person name="Riley R."/>
            <person name="Savchenko A."/>
            <person name="Shiryaev A."/>
            <person name="Soop K."/>
            <person name="Spirin V."/>
            <person name="Szebenyi C."/>
            <person name="Tomsovsky M."/>
            <person name="Tulloss R.E."/>
            <person name="Uehling J."/>
            <person name="Grigoriev I.V."/>
            <person name="Vagvolgyi C."/>
            <person name="Papp T."/>
            <person name="Martin F.M."/>
            <person name="Miettinen O."/>
            <person name="Hibbett D.S."/>
            <person name="Nagy L.G."/>
        </authorList>
    </citation>
    <scope>NUCLEOTIDE SEQUENCE [LARGE SCALE GENOMIC DNA]</scope>
    <source>
        <strain evidence="3 4">FP101781</strain>
    </source>
</reference>
<dbReference type="EMBL" id="QPFP01000054">
    <property type="protein sequence ID" value="TEB25734.1"/>
    <property type="molecule type" value="Genomic_DNA"/>
</dbReference>
<comment type="caution">
    <text evidence="3">The sequence shown here is derived from an EMBL/GenBank/DDBJ whole genome shotgun (WGS) entry which is preliminary data.</text>
</comment>
<accession>A0A4Y7SVT7</accession>
<evidence type="ECO:0000256" key="1">
    <source>
        <dbReference type="SAM" id="MobiDB-lite"/>
    </source>
</evidence>
<feature type="region of interest" description="Disordered" evidence="1">
    <location>
        <begin position="317"/>
        <end position="345"/>
    </location>
</feature>
<keyword evidence="2" id="KW-0812">Transmembrane</keyword>
<dbReference type="Proteomes" id="UP000298030">
    <property type="component" value="Unassembled WGS sequence"/>
</dbReference>
<feature type="transmembrane region" description="Helical" evidence="2">
    <location>
        <begin position="356"/>
        <end position="374"/>
    </location>
</feature>
<organism evidence="3 4">
    <name type="scientific">Coprinellus micaceus</name>
    <name type="common">Glistening ink-cap mushroom</name>
    <name type="synonym">Coprinus micaceus</name>
    <dbReference type="NCBI Taxonomy" id="71717"/>
    <lineage>
        <taxon>Eukaryota</taxon>
        <taxon>Fungi</taxon>
        <taxon>Dikarya</taxon>
        <taxon>Basidiomycota</taxon>
        <taxon>Agaricomycotina</taxon>
        <taxon>Agaricomycetes</taxon>
        <taxon>Agaricomycetidae</taxon>
        <taxon>Agaricales</taxon>
        <taxon>Agaricineae</taxon>
        <taxon>Psathyrellaceae</taxon>
        <taxon>Coprinellus</taxon>
    </lineage>
</organism>
<dbReference type="AlphaFoldDB" id="A0A4Y7SVT7"/>
<gene>
    <name evidence="3" type="ORF">FA13DRAFT_1637040</name>
</gene>
<evidence type="ECO:0000256" key="2">
    <source>
        <dbReference type="SAM" id="Phobius"/>
    </source>
</evidence>
<keyword evidence="2" id="KW-1133">Transmembrane helix</keyword>
<evidence type="ECO:0000313" key="4">
    <source>
        <dbReference type="Proteomes" id="UP000298030"/>
    </source>
</evidence>
<feature type="compositionally biased region" description="Low complexity" evidence="1">
    <location>
        <begin position="317"/>
        <end position="343"/>
    </location>
</feature>
<protein>
    <recommendedName>
        <fullName evidence="5">Immunoreactive mannoprotein MP88</fullName>
    </recommendedName>
</protein>
<proteinExistence type="predicted"/>
<dbReference type="STRING" id="71717.A0A4Y7SVT7"/>
<dbReference type="OrthoDB" id="2564904at2759"/>
<keyword evidence="4" id="KW-1185">Reference proteome</keyword>
<name>A0A4Y7SVT7_COPMI</name>
<sequence>MPRIPSFRHGVTTLAAVYGLIQTAKSQSTQTVFPAGVMATGTNGPTNPPEPTLGTPINQSSDARLLSVNGVDDFCLFAPPSPQNIGDSETYEVAWCTQPRNNARVIPDGTFSGVSFLKTDFYVQVMGYGNFTRLNIPAGDAGGELDPHGQFGGGNPIGGNVTSNITGRNEHFAEWMVSFLASYNQFCIRVCTNSNSTYSAEHMCWHELDEMGCEFVMPGNYQLNGTYETCDADVAYPPGWYPSGSANGTPVFSTFAQRYTGTLSNGQVYTVGDTRTPSGPASVPASSNCHTTSTISNGVPLTSLGFAPVTSASTHTTGATVGGAAETTGTTTARGGGSRANAGDGKRAELAKVREYSIAFLGSFLSAFVAILFFH</sequence>